<dbReference type="PROSITE" id="PS50181">
    <property type="entry name" value="FBOX"/>
    <property type="match status" value="1"/>
</dbReference>
<dbReference type="EMBL" id="PDUG01000001">
    <property type="protein sequence ID" value="PIC54455.1"/>
    <property type="molecule type" value="Genomic_DNA"/>
</dbReference>
<dbReference type="Proteomes" id="UP000230233">
    <property type="component" value="Chromosome I"/>
</dbReference>
<dbReference type="Pfam" id="PF07735">
    <property type="entry name" value="FBA_2"/>
    <property type="match status" value="1"/>
</dbReference>
<keyword evidence="3" id="KW-1185">Reference proteome</keyword>
<proteinExistence type="predicted"/>
<evidence type="ECO:0000259" key="1">
    <source>
        <dbReference type="PROSITE" id="PS50181"/>
    </source>
</evidence>
<evidence type="ECO:0000313" key="2">
    <source>
        <dbReference type="EMBL" id="PIC54455.1"/>
    </source>
</evidence>
<dbReference type="PANTHER" id="PTHR21503">
    <property type="entry name" value="F-BOX-CONTAINING HYPOTHETICAL PROTEIN C.ELEGANS"/>
    <property type="match status" value="1"/>
</dbReference>
<dbReference type="Pfam" id="PF00646">
    <property type="entry name" value="F-box"/>
    <property type="match status" value="1"/>
</dbReference>
<reference evidence="3" key="1">
    <citation type="submission" date="2017-10" db="EMBL/GenBank/DDBJ databases">
        <title>Rapid genome shrinkage in a self-fertile nematode reveals novel sperm competition proteins.</title>
        <authorList>
            <person name="Yin D."/>
            <person name="Schwarz E.M."/>
            <person name="Thomas C.G."/>
            <person name="Felde R.L."/>
            <person name="Korf I.F."/>
            <person name="Cutter A.D."/>
            <person name="Schartner C.M."/>
            <person name="Ralston E.J."/>
            <person name="Meyer B.J."/>
            <person name="Haag E.S."/>
        </authorList>
    </citation>
    <scope>NUCLEOTIDE SEQUENCE [LARGE SCALE GENOMIC DNA]</scope>
    <source>
        <strain evidence="3">JU1422</strain>
    </source>
</reference>
<dbReference type="AlphaFoldDB" id="A0A2G5VRJ6"/>
<feature type="domain" description="F-box" evidence="1">
    <location>
        <begin position="2"/>
        <end position="40"/>
    </location>
</feature>
<gene>
    <name evidence="2" type="primary">Cnig_chr_I.g3700</name>
    <name evidence="2" type="ORF">B9Z55_003700</name>
</gene>
<dbReference type="PANTHER" id="PTHR21503:SF52">
    <property type="entry name" value="F-BOX DOMAIN-CONTAINING PROTEIN"/>
    <property type="match status" value="1"/>
</dbReference>
<dbReference type="InterPro" id="IPR012885">
    <property type="entry name" value="F-box_Sdz-33"/>
</dbReference>
<comment type="caution">
    <text evidence="2">The sequence shown here is derived from an EMBL/GenBank/DDBJ whole genome shotgun (WGS) entry which is preliminary data.</text>
</comment>
<name>A0A2G5VRJ6_9PELO</name>
<dbReference type="OrthoDB" id="10620388at2759"/>
<organism evidence="2 3">
    <name type="scientific">Caenorhabditis nigoni</name>
    <dbReference type="NCBI Taxonomy" id="1611254"/>
    <lineage>
        <taxon>Eukaryota</taxon>
        <taxon>Metazoa</taxon>
        <taxon>Ecdysozoa</taxon>
        <taxon>Nematoda</taxon>
        <taxon>Chromadorea</taxon>
        <taxon>Rhabditida</taxon>
        <taxon>Rhabditina</taxon>
        <taxon>Rhabditomorpha</taxon>
        <taxon>Rhabditoidea</taxon>
        <taxon>Rhabditidae</taxon>
        <taxon>Peloderinae</taxon>
        <taxon>Caenorhabditis</taxon>
    </lineage>
</organism>
<dbReference type="InterPro" id="IPR001810">
    <property type="entry name" value="F-box_dom"/>
</dbReference>
<sequence>MPIALLKLPYDLLGEILKECNPFELYCLSKCSKRFHNSIKWGAPKDLKIYNVDSRSIVILGGGISMYSFICTPDKRSFYKRAVWTESQGCMHIEFLDGIANVFGYLIDTLKIRNIDLLEDNKQGSDYIQELVKAVIDKNSEIQNLKIWHNEHRVAEEFMSLVNQSNITGTFTCYQKFPADFQHTFTRYPNSIDLSNSFWFTRENLLECSCVRIELKGSLLGNKDLDIFLRKWKKLGTFPNLECVLIESQNIDEESPILEMVPPIRNEENEMQVFNGFGVFNNVGYMYGVQVIKEDGTVGWLKVELPNLVFKVDKSIGFPN</sequence>
<evidence type="ECO:0000313" key="3">
    <source>
        <dbReference type="Proteomes" id="UP000230233"/>
    </source>
</evidence>
<protein>
    <recommendedName>
        <fullName evidence="1">F-box domain-containing protein</fullName>
    </recommendedName>
</protein>
<accession>A0A2G5VRJ6</accession>